<comment type="caution">
    <text evidence="2">The sequence shown here is derived from an EMBL/GenBank/DDBJ whole genome shotgun (WGS) entry which is preliminary data.</text>
</comment>
<evidence type="ECO:0000313" key="2">
    <source>
        <dbReference type="EMBL" id="MFE9597550.1"/>
    </source>
</evidence>
<organism evidence="2 3">
    <name type="scientific">Streptomyces hokutonensis</name>
    <dbReference type="NCBI Taxonomy" id="1306990"/>
    <lineage>
        <taxon>Bacteria</taxon>
        <taxon>Bacillati</taxon>
        <taxon>Actinomycetota</taxon>
        <taxon>Actinomycetes</taxon>
        <taxon>Kitasatosporales</taxon>
        <taxon>Streptomycetaceae</taxon>
        <taxon>Streptomyces</taxon>
    </lineage>
</organism>
<reference evidence="2 3" key="1">
    <citation type="submission" date="2024-10" db="EMBL/GenBank/DDBJ databases">
        <title>The Natural Products Discovery Center: Release of the First 8490 Sequenced Strains for Exploring Actinobacteria Biosynthetic Diversity.</title>
        <authorList>
            <person name="Kalkreuter E."/>
            <person name="Kautsar S.A."/>
            <person name="Yang D."/>
            <person name="Bader C.D."/>
            <person name="Teijaro C.N."/>
            <person name="Fluegel L."/>
            <person name="Davis C.M."/>
            <person name="Simpson J.R."/>
            <person name="Lauterbach L."/>
            <person name="Steele A.D."/>
            <person name="Gui C."/>
            <person name="Meng S."/>
            <person name="Li G."/>
            <person name="Viehrig K."/>
            <person name="Ye F."/>
            <person name="Su P."/>
            <person name="Kiefer A.F."/>
            <person name="Nichols A."/>
            <person name="Cepeda A.J."/>
            <person name="Yan W."/>
            <person name="Fan B."/>
            <person name="Jiang Y."/>
            <person name="Adhikari A."/>
            <person name="Zheng C.-J."/>
            <person name="Schuster L."/>
            <person name="Cowan T.M."/>
            <person name="Smanski M.J."/>
            <person name="Chevrette M.G."/>
            <person name="De Carvalho L.P.S."/>
            <person name="Shen B."/>
        </authorList>
    </citation>
    <scope>NUCLEOTIDE SEQUENCE [LARGE SCALE GENOMIC DNA]</scope>
    <source>
        <strain evidence="2 3">NPDC006488</strain>
    </source>
</reference>
<sequence>MGEELSVNLASSLLAFAAGWLVRNLVHYYRTRKPAARLWRLDPKKKTVFVVGESRGGSPRYAKIPEPDALAAMNLRQFLAQDLRVHTATTVRAAAFDMAADAEANLVVIGGPAHNPLWDLLTGRLAAPVQFRRYESEARIGLVGGDEEFGESEREDGSSVDHAIVLLARNPFAPRSRLILVAGCGTLATTGATHLFSRGSARELVSRFDVSSPVALVVSVESVAGYVAKPVIVAAVPFDQPSGVPGIRTPS</sequence>
<accession>A0ABW6LUP3</accession>
<evidence type="ECO:0000313" key="3">
    <source>
        <dbReference type="Proteomes" id="UP001601303"/>
    </source>
</evidence>
<keyword evidence="3" id="KW-1185">Reference proteome</keyword>
<keyword evidence="1" id="KW-1133">Transmembrane helix</keyword>
<keyword evidence="1" id="KW-0472">Membrane</keyword>
<feature type="transmembrane region" description="Helical" evidence="1">
    <location>
        <begin position="6"/>
        <end position="26"/>
    </location>
</feature>
<name>A0ABW6LUP3_9ACTN</name>
<dbReference type="Proteomes" id="UP001601303">
    <property type="component" value="Unassembled WGS sequence"/>
</dbReference>
<gene>
    <name evidence="2" type="ORF">ACFYNQ_03105</name>
</gene>
<protein>
    <submittedName>
        <fullName evidence="2">Uncharacterized protein</fullName>
    </submittedName>
</protein>
<dbReference type="RefSeq" id="WP_388102239.1">
    <property type="nucleotide sequence ID" value="NZ_JBIAHM010000001.1"/>
</dbReference>
<proteinExistence type="predicted"/>
<dbReference type="EMBL" id="JBIAHM010000001">
    <property type="protein sequence ID" value="MFE9597550.1"/>
    <property type="molecule type" value="Genomic_DNA"/>
</dbReference>
<evidence type="ECO:0000256" key="1">
    <source>
        <dbReference type="SAM" id="Phobius"/>
    </source>
</evidence>
<keyword evidence="1" id="KW-0812">Transmembrane</keyword>